<feature type="region of interest" description="Disordered" evidence="2">
    <location>
        <begin position="130"/>
        <end position="150"/>
    </location>
</feature>
<dbReference type="RefSeq" id="XP_030081120.1">
    <property type="nucleotide sequence ID" value="XM_030225260.1"/>
</dbReference>
<evidence type="ECO:0000256" key="2">
    <source>
        <dbReference type="SAM" id="MobiDB-lite"/>
    </source>
</evidence>
<accession>A0A6J2SY82</accession>
<evidence type="ECO:0000313" key="5">
    <source>
        <dbReference type="Proteomes" id="UP000504633"/>
    </source>
</evidence>
<feature type="region of interest" description="Disordered" evidence="2">
    <location>
        <begin position="615"/>
        <end position="641"/>
    </location>
</feature>
<sequence length="707" mass="75868">MCASQGRGANMCRLVLIMASLHRVIAAGEAAAPLHSNSQQIYSFAELQQPHQLPMGYLNGVMSLKRRLLANRLQVWPALSQQQNYRDMKNSTPRELAADQLHQQLKQLEVDLQQQNNQLQQRQLQLAAQVSSGVPQQEPPQPQPQQQQQLLEPVKTQFEQLAAQSSGNQPQPLFMKQELALRDSQTDAESNYETKMQLLQQLADSLGQKQKKGQQQQLRSNVTPLLPPDPATEQEEACPEDCATTEADDDEDECDNTTPRAPSENRKTTAATTQAPSLTIRVDTNSSLTKTTVQPKSTVAAGQQTRPQSTRSPAPATKPTKSKAKLPCCTKSSPKLKKVEQRQMNRAAKSDAEANLRIDAIATWLQYCKQHGNPDTLICGNCRECFSELSELLDHKKSYCKLRFTCKCQDVAFAAKTPPTSAKLLCAVCKDAFANPWDLMVHAQAAHMVNIYELGDEVANSTATNGNRSPSDATAAIAANGHVTAAAAAAAATVADDEAAAITKHMPTSATLNKEPNNNNKISNNNNNNNNTNINNNINGHISPIVHSNNNNNNSSNIAAATAMDVAADADVDADAATTAAAGVAAVVANDGHVSGSDTETNCMDIKFGLCASPKEDQQRDDLSLDGRLSSSSQTHHSDDLNVNIKLINGSVSSRGSSPGLESDEPPATRACIVRTLSIEAAAATATPTANALSLMSNGLSLALAPQ</sequence>
<feature type="compositionally biased region" description="Basic and acidic residues" evidence="2">
    <location>
        <begin position="615"/>
        <end position="625"/>
    </location>
</feature>
<dbReference type="GeneID" id="111593223"/>
<feature type="compositionally biased region" description="Polar residues" evidence="2">
    <location>
        <begin position="507"/>
        <end position="516"/>
    </location>
</feature>
<protein>
    <submittedName>
        <fullName evidence="6">Mediator of RNA polymerase II transcription subunit 26 isoform X2</fullName>
    </submittedName>
</protein>
<dbReference type="OrthoDB" id="6730379at2759"/>
<evidence type="ECO:0000259" key="4">
    <source>
        <dbReference type="PROSITE" id="PS00028"/>
    </source>
</evidence>
<feature type="compositionally biased region" description="Low complexity" evidence="2">
    <location>
        <begin position="517"/>
        <end position="533"/>
    </location>
</feature>
<feature type="domain" description="C2H2-type" evidence="4">
    <location>
        <begin position="426"/>
        <end position="447"/>
    </location>
</feature>
<dbReference type="AlphaFoldDB" id="A0A6J2SY82"/>
<feature type="compositionally biased region" description="Acidic residues" evidence="2">
    <location>
        <begin position="246"/>
        <end position="255"/>
    </location>
</feature>
<feature type="signal peptide" evidence="3">
    <location>
        <begin position="1"/>
        <end position="26"/>
    </location>
</feature>
<name>A0A6J2SY82_DROHY</name>
<gene>
    <name evidence="6" type="primary">LOC111593223</name>
</gene>
<reference evidence="6" key="1">
    <citation type="submission" date="2025-08" db="UniProtKB">
        <authorList>
            <consortium name="RefSeq"/>
        </authorList>
    </citation>
    <scope>IDENTIFICATION</scope>
    <source>
        <strain evidence="6">15085-1641.00</strain>
        <tissue evidence="6">Whole body</tissue>
    </source>
</reference>
<keyword evidence="3" id="KW-0732">Signal</keyword>
<organism evidence="5 6">
    <name type="scientific">Drosophila hydei</name>
    <name type="common">Fruit fly</name>
    <dbReference type="NCBI Taxonomy" id="7224"/>
    <lineage>
        <taxon>Eukaryota</taxon>
        <taxon>Metazoa</taxon>
        <taxon>Ecdysozoa</taxon>
        <taxon>Arthropoda</taxon>
        <taxon>Hexapoda</taxon>
        <taxon>Insecta</taxon>
        <taxon>Pterygota</taxon>
        <taxon>Neoptera</taxon>
        <taxon>Endopterygota</taxon>
        <taxon>Diptera</taxon>
        <taxon>Brachycera</taxon>
        <taxon>Muscomorpha</taxon>
        <taxon>Ephydroidea</taxon>
        <taxon>Drosophilidae</taxon>
        <taxon>Drosophila</taxon>
    </lineage>
</organism>
<keyword evidence="1" id="KW-0175">Coiled coil</keyword>
<dbReference type="Proteomes" id="UP000504633">
    <property type="component" value="Unplaced"/>
</dbReference>
<feature type="chain" id="PRO_5026725606" evidence="3">
    <location>
        <begin position="27"/>
        <end position="707"/>
    </location>
</feature>
<evidence type="ECO:0000313" key="6">
    <source>
        <dbReference type="RefSeq" id="XP_030081120.1"/>
    </source>
</evidence>
<dbReference type="InterPro" id="IPR013087">
    <property type="entry name" value="Znf_C2H2_type"/>
</dbReference>
<evidence type="ECO:0000256" key="3">
    <source>
        <dbReference type="SAM" id="SignalP"/>
    </source>
</evidence>
<feature type="compositionally biased region" description="Polar residues" evidence="2">
    <location>
        <begin position="268"/>
        <end position="311"/>
    </location>
</feature>
<feature type="region of interest" description="Disordered" evidence="2">
    <location>
        <begin position="507"/>
        <end position="533"/>
    </location>
</feature>
<keyword evidence="5" id="KW-1185">Reference proteome</keyword>
<dbReference type="PROSITE" id="PS00028">
    <property type="entry name" value="ZINC_FINGER_C2H2_1"/>
    <property type="match status" value="1"/>
</dbReference>
<feature type="region of interest" description="Disordered" evidence="2">
    <location>
        <begin position="206"/>
        <end position="326"/>
    </location>
</feature>
<feature type="coiled-coil region" evidence="1">
    <location>
        <begin position="98"/>
        <end position="129"/>
    </location>
</feature>
<evidence type="ECO:0000256" key="1">
    <source>
        <dbReference type="SAM" id="Coils"/>
    </source>
</evidence>
<proteinExistence type="predicted"/>